<dbReference type="GO" id="GO:0003676">
    <property type="term" value="F:nucleic acid binding"/>
    <property type="evidence" value="ECO:0007669"/>
    <property type="project" value="InterPro"/>
</dbReference>
<evidence type="ECO:0000313" key="3">
    <source>
        <dbReference type="Proteomes" id="UP000566995"/>
    </source>
</evidence>
<dbReference type="InterPro" id="IPR048301">
    <property type="entry name" value="NucS_C"/>
</dbReference>
<dbReference type="EMBL" id="JACHLI010000032">
    <property type="protein sequence ID" value="MBB4866905.1"/>
    <property type="molecule type" value="Genomic_DNA"/>
</dbReference>
<evidence type="ECO:0000259" key="1">
    <source>
        <dbReference type="Pfam" id="PF01939"/>
    </source>
</evidence>
<evidence type="ECO:0000313" key="2">
    <source>
        <dbReference type="EMBL" id="MBB4866905.1"/>
    </source>
</evidence>
<dbReference type="AlphaFoldDB" id="A0A7W7KQ39"/>
<organism evidence="2 3">
    <name type="scientific">Pseudomonas nitroreducens</name>
    <dbReference type="NCBI Taxonomy" id="46680"/>
    <lineage>
        <taxon>Bacteria</taxon>
        <taxon>Pseudomonadati</taxon>
        <taxon>Pseudomonadota</taxon>
        <taxon>Gammaproteobacteria</taxon>
        <taxon>Pseudomonadales</taxon>
        <taxon>Pseudomonadaceae</taxon>
        <taxon>Pseudomonas</taxon>
    </lineage>
</organism>
<accession>A0A7W7KQ39</accession>
<dbReference type="GO" id="GO:0004519">
    <property type="term" value="F:endonuclease activity"/>
    <property type="evidence" value="ECO:0007669"/>
    <property type="project" value="InterPro"/>
</dbReference>
<comment type="caution">
    <text evidence="2">The sequence shown here is derived from an EMBL/GenBank/DDBJ whole genome shotgun (WGS) entry which is preliminary data.</text>
</comment>
<dbReference type="Proteomes" id="UP000566995">
    <property type="component" value="Unassembled WGS sequence"/>
</dbReference>
<feature type="domain" description="Endonuclease NucS C-terminal" evidence="1">
    <location>
        <begin position="2"/>
        <end position="75"/>
    </location>
</feature>
<dbReference type="Pfam" id="PF01939">
    <property type="entry name" value="NucS_C"/>
    <property type="match status" value="1"/>
</dbReference>
<protein>
    <recommendedName>
        <fullName evidence="1">Endonuclease NucS C-terminal domain-containing protein</fullName>
    </recommendedName>
</protein>
<reference evidence="2 3" key="1">
    <citation type="submission" date="2020-08" db="EMBL/GenBank/DDBJ databases">
        <title>Functional genomics of gut bacteria from endangered species of beetles.</title>
        <authorList>
            <person name="Carlos-Shanley C."/>
        </authorList>
    </citation>
    <scope>NUCLEOTIDE SEQUENCE [LARGE SCALE GENOMIC DNA]</scope>
    <source>
        <strain evidence="2 3">S00179</strain>
    </source>
</reference>
<proteinExistence type="predicted"/>
<dbReference type="Gene3D" id="3.40.1350.10">
    <property type="match status" value="1"/>
</dbReference>
<gene>
    <name evidence="2" type="ORF">HNP46_005812</name>
</gene>
<name>A0A7W7KQ39_PSENT</name>
<dbReference type="RefSeq" id="WP_184595879.1">
    <property type="nucleotide sequence ID" value="NZ_JACHLI010000032.1"/>
</dbReference>
<dbReference type="InterPro" id="IPR011856">
    <property type="entry name" value="tRNA_endonuc-like_dom_sf"/>
</dbReference>
<sequence length="275" mass="30978">MEKELQTFVESNLPVLLGMRLVASEYRIGAQLGRIDTLALDDANSPVIIEFKRDSAPENVMSQGLFYLDWLKDHRDEFARLAAERLHIDPAVIDWSGVRVVCIAQDFNRYDFQAINHFNANLDLMSYQFFTDSLFCLQHQASTRRPDYLKESLQRAQRARLGRGFAYRLSSAGPAVQALVAALRSKLEKLADVVITEGPDDCQFGAPEMFGRFWITAGVHPRLKVSLALEQQDRNAVAGVARADGMVQFSIRTTDDLTALTPELEAAYHRALRSQ</sequence>